<evidence type="ECO:0000313" key="2">
    <source>
        <dbReference type="Proteomes" id="UP000054821"/>
    </source>
</evidence>
<organism evidence="1 2">
    <name type="scientific">Trichoderma gamsii</name>
    <dbReference type="NCBI Taxonomy" id="398673"/>
    <lineage>
        <taxon>Eukaryota</taxon>
        <taxon>Fungi</taxon>
        <taxon>Dikarya</taxon>
        <taxon>Ascomycota</taxon>
        <taxon>Pezizomycotina</taxon>
        <taxon>Sordariomycetes</taxon>
        <taxon>Hypocreomycetidae</taxon>
        <taxon>Hypocreales</taxon>
        <taxon>Hypocreaceae</taxon>
        <taxon>Trichoderma</taxon>
    </lineage>
</organism>
<comment type="caution">
    <text evidence="1">The sequence shown here is derived from an EMBL/GenBank/DDBJ whole genome shotgun (WGS) entry which is preliminary data.</text>
</comment>
<dbReference type="Proteomes" id="UP000054821">
    <property type="component" value="Unassembled WGS sequence"/>
</dbReference>
<accession>A0A2P5A296</accession>
<protein>
    <submittedName>
        <fullName evidence="1">Uncharacterized protein</fullName>
    </submittedName>
</protein>
<name>A0A2P5A296_9HYPO</name>
<sequence>MTKIHLMLPKTDSLQLSSPDLAGTTQSCSPEDVLRLCPACPSPSELMARVACFSNTVCLWSLLAELSWPGVVEMLASPWAANTEW</sequence>
<dbReference type="AlphaFoldDB" id="A0A2P5A296"/>
<reference evidence="1 2" key="1">
    <citation type="journal article" date="2016" name="Genome Announc.">
        <title>Draft Whole-Genome Sequence of Trichoderma gamsii T6085, a Promising Biocontrol Agent of Fusarium Head Blight on Wheat.</title>
        <authorList>
            <person name="Baroncelli R."/>
            <person name="Zapparata A."/>
            <person name="Piaggeschi G."/>
            <person name="Sarrocco S."/>
            <person name="Vannacci G."/>
        </authorList>
    </citation>
    <scope>NUCLEOTIDE SEQUENCE [LARGE SCALE GENOMIC DNA]</scope>
    <source>
        <strain evidence="1 2">T6085</strain>
    </source>
</reference>
<proteinExistence type="predicted"/>
<gene>
    <name evidence="1" type="ORF">TGAM01_v200083</name>
</gene>
<evidence type="ECO:0000313" key="1">
    <source>
        <dbReference type="EMBL" id="PON30663.1"/>
    </source>
</evidence>
<dbReference type="GeneID" id="36347238"/>
<keyword evidence="2" id="KW-1185">Reference proteome</keyword>
<dbReference type="RefSeq" id="XP_024406691.1">
    <property type="nucleotide sequence ID" value="XM_024548476.1"/>
</dbReference>
<dbReference type="EMBL" id="JPDN02000001">
    <property type="protein sequence ID" value="PON30663.1"/>
    <property type="molecule type" value="Genomic_DNA"/>
</dbReference>